<keyword evidence="5" id="KW-0963">Cytoplasm</keyword>
<evidence type="ECO:0000256" key="4">
    <source>
        <dbReference type="ARBA" id="ARBA00022985"/>
    </source>
</evidence>
<dbReference type="RefSeq" id="WP_310798760.1">
    <property type="nucleotide sequence ID" value="NZ_CP123872.1"/>
</dbReference>
<keyword evidence="2 5" id="KW-0808">Transferase</keyword>
<dbReference type="InterPro" id="IPR003329">
    <property type="entry name" value="Cytidylyl_trans"/>
</dbReference>
<dbReference type="Proteomes" id="UP001268683">
    <property type="component" value="Chromosome"/>
</dbReference>
<keyword evidence="7" id="KW-1185">Reference proteome</keyword>
<keyword evidence="4 5" id="KW-0448">Lipopolysaccharide biosynthesis</keyword>
<dbReference type="FunFam" id="3.90.550.10:FF:000011">
    <property type="entry name" value="3-deoxy-manno-octulosonate cytidylyltransferase"/>
    <property type="match status" value="1"/>
</dbReference>
<keyword evidence="3 5" id="KW-0548">Nucleotidyltransferase</keyword>
<dbReference type="InterPro" id="IPR004528">
    <property type="entry name" value="KdsB"/>
</dbReference>
<dbReference type="CDD" id="cd02517">
    <property type="entry name" value="CMP-KDO-Synthetase"/>
    <property type="match status" value="1"/>
</dbReference>
<evidence type="ECO:0000313" key="6">
    <source>
        <dbReference type="EMBL" id="WND02920.1"/>
    </source>
</evidence>
<organism evidence="6 7">
    <name type="scientific">Temperatibacter marinus</name>
    <dbReference type="NCBI Taxonomy" id="1456591"/>
    <lineage>
        <taxon>Bacteria</taxon>
        <taxon>Pseudomonadati</taxon>
        <taxon>Pseudomonadota</taxon>
        <taxon>Alphaproteobacteria</taxon>
        <taxon>Kordiimonadales</taxon>
        <taxon>Temperatibacteraceae</taxon>
        <taxon>Temperatibacter</taxon>
    </lineage>
</organism>
<comment type="similarity">
    <text evidence="5">Belongs to the KdsB family.</text>
</comment>
<dbReference type="Gene3D" id="3.90.550.10">
    <property type="entry name" value="Spore Coat Polysaccharide Biosynthesis Protein SpsA, Chain A"/>
    <property type="match status" value="1"/>
</dbReference>
<comment type="catalytic activity">
    <reaction evidence="5">
        <text>3-deoxy-alpha-D-manno-oct-2-ulosonate + CTP = CMP-3-deoxy-beta-D-manno-octulosonate + diphosphate</text>
        <dbReference type="Rhea" id="RHEA:23448"/>
        <dbReference type="ChEBI" id="CHEBI:33019"/>
        <dbReference type="ChEBI" id="CHEBI:37563"/>
        <dbReference type="ChEBI" id="CHEBI:85986"/>
        <dbReference type="ChEBI" id="CHEBI:85987"/>
        <dbReference type="EC" id="2.7.7.38"/>
    </reaction>
</comment>
<evidence type="ECO:0000256" key="1">
    <source>
        <dbReference type="ARBA" id="ARBA00004370"/>
    </source>
</evidence>
<dbReference type="GO" id="GO:0009103">
    <property type="term" value="P:lipopolysaccharide biosynthetic process"/>
    <property type="evidence" value="ECO:0007669"/>
    <property type="project" value="UniProtKB-UniRule"/>
</dbReference>
<sequence>MKIIIPSRYDSTRLPGKPLADIAGKPMIVHVLEQARKVAGADNVWVACDDDRIESAVIQAGGQAVKTSPSHQSGTDRIAEAAAKIGLEDDEIIINIQGDEPLIPLELVQKTYDLFSENPLAQMTTIVVPIASPKDVANPNVVKAVLDDQNRALYFSRAPIPFDRDTEVSEQGESPYLRHVGIYGYRHSSLKVLTKAPVNSLEALEKLEQLRALGLGMTIQVGIYADPIPHGVDTPEDLKTVQALMEAV</sequence>
<dbReference type="HAMAP" id="MF_00057">
    <property type="entry name" value="KdsB"/>
    <property type="match status" value="1"/>
</dbReference>
<evidence type="ECO:0000256" key="5">
    <source>
        <dbReference type="HAMAP-Rule" id="MF_00057"/>
    </source>
</evidence>
<comment type="subcellular location">
    <subcellularLocation>
        <location evidence="5">Cytoplasm</location>
    </subcellularLocation>
    <subcellularLocation>
        <location evidence="1">Membrane</location>
    </subcellularLocation>
</comment>
<dbReference type="Pfam" id="PF02348">
    <property type="entry name" value="CTP_transf_3"/>
    <property type="match status" value="1"/>
</dbReference>
<dbReference type="KEGG" id="tmk:QGN29_00900"/>
<dbReference type="PANTHER" id="PTHR42866:SF2">
    <property type="entry name" value="3-DEOXY-MANNO-OCTULOSONATE CYTIDYLYLTRANSFERASE, MITOCHONDRIAL"/>
    <property type="match status" value="1"/>
</dbReference>
<dbReference type="NCBIfam" id="NF009905">
    <property type="entry name" value="PRK13368.1"/>
    <property type="match status" value="1"/>
</dbReference>
<dbReference type="EC" id="2.7.7.38" evidence="5"/>
<dbReference type="GO" id="GO:0008690">
    <property type="term" value="F:3-deoxy-manno-octulosonate cytidylyltransferase activity"/>
    <property type="evidence" value="ECO:0007669"/>
    <property type="project" value="UniProtKB-UniRule"/>
</dbReference>
<evidence type="ECO:0000313" key="7">
    <source>
        <dbReference type="Proteomes" id="UP001268683"/>
    </source>
</evidence>
<comment type="pathway">
    <text evidence="5">Nucleotide-sugar biosynthesis; CMP-3-deoxy-D-manno-octulosonate biosynthesis; CMP-3-deoxy-D-manno-octulosonate from 3-deoxy-D-manno-octulosonate and CTP: step 1/1.</text>
</comment>
<evidence type="ECO:0000256" key="2">
    <source>
        <dbReference type="ARBA" id="ARBA00022679"/>
    </source>
</evidence>
<proteinExistence type="inferred from homology"/>
<protein>
    <recommendedName>
        <fullName evidence="5">3-deoxy-manno-octulosonate cytidylyltransferase</fullName>
        <ecNumber evidence="5">2.7.7.38</ecNumber>
    </recommendedName>
    <alternativeName>
        <fullName evidence="5">CMP-2-keto-3-deoxyoctulosonic acid synthase</fullName>
        <shortName evidence="5">CKS</shortName>
        <shortName evidence="5">CMP-KDO synthase</shortName>
    </alternativeName>
</protein>
<reference evidence="6" key="1">
    <citation type="submission" date="2023-04" db="EMBL/GenBank/DDBJ databases">
        <title>Complete genome sequence of Temperatibacter marinus.</title>
        <authorList>
            <person name="Rong J.-C."/>
            <person name="Yi M.-L."/>
            <person name="Zhao Q."/>
        </authorList>
    </citation>
    <scope>NUCLEOTIDE SEQUENCE</scope>
    <source>
        <strain evidence="6">NBRC 110045</strain>
    </source>
</reference>
<evidence type="ECO:0000256" key="3">
    <source>
        <dbReference type="ARBA" id="ARBA00022695"/>
    </source>
</evidence>
<dbReference type="GO" id="GO:0016020">
    <property type="term" value="C:membrane"/>
    <property type="evidence" value="ECO:0007669"/>
    <property type="project" value="UniProtKB-SubCell"/>
</dbReference>
<dbReference type="PANTHER" id="PTHR42866">
    <property type="entry name" value="3-DEOXY-MANNO-OCTULOSONATE CYTIDYLYLTRANSFERASE"/>
    <property type="match status" value="1"/>
</dbReference>
<dbReference type="NCBIfam" id="NF003952">
    <property type="entry name" value="PRK05450.1-5"/>
    <property type="match status" value="1"/>
</dbReference>
<dbReference type="AlphaFoldDB" id="A0AA52EHK4"/>
<comment type="function">
    <text evidence="5">Activates KDO (a required 8-carbon sugar) for incorporation into bacterial lipopolysaccharide in Gram-negative bacteria.</text>
</comment>
<gene>
    <name evidence="5 6" type="primary">kdsB</name>
    <name evidence="6" type="ORF">QGN29_00900</name>
</gene>
<dbReference type="SUPFAM" id="SSF53448">
    <property type="entry name" value="Nucleotide-diphospho-sugar transferases"/>
    <property type="match status" value="1"/>
</dbReference>
<dbReference type="GO" id="GO:0005829">
    <property type="term" value="C:cytosol"/>
    <property type="evidence" value="ECO:0007669"/>
    <property type="project" value="TreeGrafter"/>
</dbReference>
<accession>A0AA52EHK4</accession>
<dbReference type="InterPro" id="IPR029044">
    <property type="entry name" value="Nucleotide-diphossugar_trans"/>
</dbReference>
<dbReference type="EMBL" id="CP123872">
    <property type="protein sequence ID" value="WND02920.1"/>
    <property type="molecule type" value="Genomic_DNA"/>
</dbReference>
<name>A0AA52EHK4_9PROT</name>
<dbReference type="GO" id="GO:0033468">
    <property type="term" value="P:CMP-keto-3-deoxy-D-manno-octulosonic acid biosynthetic process"/>
    <property type="evidence" value="ECO:0007669"/>
    <property type="project" value="UniProtKB-UniRule"/>
</dbReference>
<dbReference type="NCBIfam" id="TIGR00466">
    <property type="entry name" value="kdsB"/>
    <property type="match status" value="1"/>
</dbReference>
<dbReference type="NCBIfam" id="NF003950">
    <property type="entry name" value="PRK05450.1-3"/>
    <property type="match status" value="1"/>
</dbReference>